<keyword evidence="2" id="KW-1185">Reference proteome</keyword>
<dbReference type="AlphaFoldDB" id="A0AAV4SEC1"/>
<protein>
    <recommendedName>
        <fullName evidence="3">C2H2-type domain-containing protein</fullName>
    </recommendedName>
</protein>
<proteinExistence type="predicted"/>
<dbReference type="Proteomes" id="UP001054945">
    <property type="component" value="Unassembled WGS sequence"/>
</dbReference>
<name>A0AAV4SEC1_CAEEX</name>
<accession>A0AAV4SEC1</accession>
<reference evidence="1 2" key="1">
    <citation type="submission" date="2021-06" db="EMBL/GenBank/DDBJ databases">
        <title>Caerostris extrusa draft genome.</title>
        <authorList>
            <person name="Kono N."/>
            <person name="Arakawa K."/>
        </authorList>
    </citation>
    <scope>NUCLEOTIDE SEQUENCE [LARGE SCALE GENOMIC DNA]</scope>
</reference>
<comment type="caution">
    <text evidence="1">The sequence shown here is derived from an EMBL/GenBank/DDBJ whole genome shotgun (WGS) entry which is preliminary data.</text>
</comment>
<gene>
    <name evidence="1" type="ORF">CEXT_231831</name>
</gene>
<evidence type="ECO:0000313" key="1">
    <source>
        <dbReference type="EMBL" id="GIY31837.1"/>
    </source>
</evidence>
<evidence type="ECO:0000313" key="2">
    <source>
        <dbReference type="Proteomes" id="UP001054945"/>
    </source>
</evidence>
<sequence length="130" mass="14779">MRCIIKLNRVYQWKISSSSNGKLTIYCCPVCSFSTDSAASLKTHLFIHQTDHYFICFSAMKIIPFTGSMDVAECDDYFVKTVSSAGCVKYVCRFCEYSSQNKFHVKGMQLFTQGIVNTIVICAKNPLLRR</sequence>
<evidence type="ECO:0008006" key="3">
    <source>
        <dbReference type="Google" id="ProtNLM"/>
    </source>
</evidence>
<organism evidence="1 2">
    <name type="scientific">Caerostris extrusa</name>
    <name type="common">Bark spider</name>
    <name type="synonym">Caerostris bankana</name>
    <dbReference type="NCBI Taxonomy" id="172846"/>
    <lineage>
        <taxon>Eukaryota</taxon>
        <taxon>Metazoa</taxon>
        <taxon>Ecdysozoa</taxon>
        <taxon>Arthropoda</taxon>
        <taxon>Chelicerata</taxon>
        <taxon>Arachnida</taxon>
        <taxon>Araneae</taxon>
        <taxon>Araneomorphae</taxon>
        <taxon>Entelegynae</taxon>
        <taxon>Araneoidea</taxon>
        <taxon>Araneidae</taxon>
        <taxon>Caerostris</taxon>
    </lineage>
</organism>
<dbReference type="EMBL" id="BPLR01009426">
    <property type="protein sequence ID" value="GIY31837.1"/>
    <property type="molecule type" value="Genomic_DNA"/>
</dbReference>